<organism evidence="2 3">
    <name type="scientific">Pisolithus microcarpus 441</name>
    <dbReference type="NCBI Taxonomy" id="765257"/>
    <lineage>
        <taxon>Eukaryota</taxon>
        <taxon>Fungi</taxon>
        <taxon>Dikarya</taxon>
        <taxon>Basidiomycota</taxon>
        <taxon>Agaricomycotina</taxon>
        <taxon>Agaricomycetes</taxon>
        <taxon>Agaricomycetidae</taxon>
        <taxon>Boletales</taxon>
        <taxon>Sclerodermatineae</taxon>
        <taxon>Pisolithaceae</taxon>
        <taxon>Pisolithus</taxon>
    </lineage>
</organism>
<gene>
    <name evidence="2" type="ORF">PISMIDRAFT_682046</name>
</gene>
<dbReference type="EMBL" id="KN833759">
    <property type="protein sequence ID" value="KIK20839.1"/>
    <property type="molecule type" value="Genomic_DNA"/>
</dbReference>
<keyword evidence="3" id="KW-1185">Reference proteome</keyword>
<sequence>MDSLRNFGLSLESQGLILDGLCGVLPSLRPRTSGPHPADHGVLGLGGNGVTTPSTLDTMTGLQSP</sequence>
<dbReference type="Proteomes" id="UP000054018">
    <property type="component" value="Unassembled WGS sequence"/>
</dbReference>
<proteinExistence type="predicted"/>
<protein>
    <submittedName>
        <fullName evidence="2">Uncharacterized protein</fullName>
    </submittedName>
</protein>
<accession>A0A0C9Z3P7</accession>
<dbReference type="HOGENOM" id="CLU_2850609_0_0_1"/>
<dbReference type="AlphaFoldDB" id="A0A0C9Z3P7"/>
<evidence type="ECO:0000313" key="2">
    <source>
        <dbReference type="EMBL" id="KIK20839.1"/>
    </source>
</evidence>
<reference evidence="2 3" key="1">
    <citation type="submission" date="2014-04" db="EMBL/GenBank/DDBJ databases">
        <authorList>
            <consortium name="DOE Joint Genome Institute"/>
            <person name="Kuo A."/>
            <person name="Kohler A."/>
            <person name="Costa M.D."/>
            <person name="Nagy L.G."/>
            <person name="Floudas D."/>
            <person name="Copeland A."/>
            <person name="Barry K.W."/>
            <person name="Cichocki N."/>
            <person name="Veneault-Fourrey C."/>
            <person name="LaButti K."/>
            <person name="Lindquist E.A."/>
            <person name="Lipzen A."/>
            <person name="Lundell T."/>
            <person name="Morin E."/>
            <person name="Murat C."/>
            <person name="Sun H."/>
            <person name="Tunlid A."/>
            <person name="Henrissat B."/>
            <person name="Grigoriev I.V."/>
            <person name="Hibbett D.S."/>
            <person name="Martin F."/>
            <person name="Nordberg H.P."/>
            <person name="Cantor M.N."/>
            <person name="Hua S.X."/>
        </authorList>
    </citation>
    <scope>NUCLEOTIDE SEQUENCE [LARGE SCALE GENOMIC DNA]</scope>
    <source>
        <strain evidence="2 3">441</strain>
    </source>
</reference>
<name>A0A0C9Z3P7_9AGAM</name>
<evidence type="ECO:0000313" key="3">
    <source>
        <dbReference type="Proteomes" id="UP000054018"/>
    </source>
</evidence>
<feature type="region of interest" description="Disordered" evidence="1">
    <location>
        <begin position="32"/>
        <end position="65"/>
    </location>
</feature>
<reference evidence="3" key="2">
    <citation type="submission" date="2015-01" db="EMBL/GenBank/DDBJ databases">
        <title>Evolutionary Origins and Diversification of the Mycorrhizal Mutualists.</title>
        <authorList>
            <consortium name="DOE Joint Genome Institute"/>
            <consortium name="Mycorrhizal Genomics Consortium"/>
            <person name="Kohler A."/>
            <person name="Kuo A."/>
            <person name="Nagy L.G."/>
            <person name="Floudas D."/>
            <person name="Copeland A."/>
            <person name="Barry K.W."/>
            <person name="Cichocki N."/>
            <person name="Veneault-Fourrey C."/>
            <person name="LaButti K."/>
            <person name="Lindquist E.A."/>
            <person name="Lipzen A."/>
            <person name="Lundell T."/>
            <person name="Morin E."/>
            <person name="Murat C."/>
            <person name="Riley R."/>
            <person name="Ohm R."/>
            <person name="Sun H."/>
            <person name="Tunlid A."/>
            <person name="Henrissat B."/>
            <person name="Grigoriev I.V."/>
            <person name="Hibbett D.S."/>
            <person name="Martin F."/>
        </authorList>
    </citation>
    <scope>NUCLEOTIDE SEQUENCE [LARGE SCALE GENOMIC DNA]</scope>
    <source>
        <strain evidence="3">441</strain>
    </source>
</reference>
<feature type="compositionally biased region" description="Polar residues" evidence="1">
    <location>
        <begin position="53"/>
        <end position="65"/>
    </location>
</feature>
<evidence type="ECO:0000256" key="1">
    <source>
        <dbReference type="SAM" id="MobiDB-lite"/>
    </source>
</evidence>